<sequence length="122" mass="14041">MIRTTRQRLTIEEVFQKEARPLTPPEVFEGAKRILPRIGLRTVYRQLKDMAAEGLIVGVDYPGQPLRYEWVSDAHHAHFICRKCDRVFDLQVAVPDVKIKPPKGFKLTGQETVFYGTCPECK</sequence>
<dbReference type="InterPro" id="IPR036388">
    <property type="entry name" value="WH-like_DNA-bd_sf"/>
</dbReference>
<keyword evidence="8" id="KW-0408">Iron</keyword>
<feature type="binding site" evidence="7">
    <location>
        <position position="118"/>
    </location>
    <ligand>
        <name>Zn(2+)</name>
        <dbReference type="ChEBI" id="CHEBI:29105"/>
    </ligand>
</feature>
<dbReference type="InterPro" id="IPR043135">
    <property type="entry name" value="Fur_C"/>
</dbReference>
<evidence type="ECO:0000256" key="8">
    <source>
        <dbReference type="PIRSR" id="PIRSR602481-2"/>
    </source>
</evidence>
<keyword evidence="4" id="KW-0805">Transcription regulation</keyword>
<evidence type="ECO:0000256" key="5">
    <source>
        <dbReference type="ARBA" id="ARBA00023125"/>
    </source>
</evidence>
<accession>A0A6B2M486</accession>
<dbReference type="InterPro" id="IPR036390">
    <property type="entry name" value="WH_DNA-bd_sf"/>
</dbReference>
<evidence type="ECO:0000313" key="9">
    <source>
        <dbReference type="EMBL" id="NDV62460.1"/>
    </source>
</evidence>
<keyword evidence="3 7" id="KW-0862">Zinc</keyword>
<comment type="cofactor">
    <cofactor evidence="8">
        <name>Mn(2+)</name>
        <dbReference type="ChEBI" id="CHEBI:29035"/>
    </cofactor>
    <cofactor evidence="8">
        <name>Fe(2+)</name>
        <dbReference type="ChEBI" id="CHEBI:29033"/>
    </cofactor>
    <text evidence="8">Binds 1 Mn(2+) or Fe(2+) ion per subunit.</text>
</comment>
<dbReference type="CDD" id="cd07153">
    <property type="entry name" value="Fur_like"/>
    <property type="match status" value="1"/>
</dbReference>
<evidence type="ECO:0000256" key="2">
    <source>
        <dbReference type="ARBA" id="ARBA00022491"/>
    </source>
</evidence>
<dbReference type="SUPFAM" id="SSF46785">
    <property type="entry name" value="Winged helix' DNA-binding domain"/>
    <property type="match status" value="1"/>
</dbReference>
<reference evidence="9 10" key="1">
    <citation type="submission" date="2020-02" db="EMBL/GenBank/DDBJ databases">
        <title>Albibacoteraceae fam. nov., the first described family within the subdivision 4 Verrucomicrobia.</title>
        <authorList>
            <person name="Xi F."/>
        </authorList>
    </citation>
    <scope>NUCLEOTIDE SEQUENCE [LARGE SCALE GENOMIC DNA]</scope>
    <source>
        <strain evidence="9 10">CK1056</strain>
    </source>
</reference>
<evidence type="ECO:0000256" key="6">
    <source>
        <dbReference type="ARBA" id="ARBA00023163"/>
    </source>
</evidence>
<comment type="cofactor">
    <cofactor evidence="7">
        <name>Zn(2+)</name>
        <dbReference type="ChEBI" id="CHEBI:29105"/>
    </cofactor>
    <text evidence="7">Binds 1 zinc ion per subunit.</text>
</comment>
<dbReference type="EMBL" id="JAAGNX010000002">
    <property type="protein sequence ID" value="NDV62460.1"/>
    <property type="molecule type" value="Genomic_DNA"/>
</dbReference>
<dbReference type="GO" id="GO:0008270">
    <property type="term" value="F:zinc ion binding"/>
    <property type="evidence" value="ECO:0007669"/>
    <property type="project" value="TreeGrafter"/>
</dbReference>
<dbReference type="GO" id="GO:0003700">
    <property type="term" value="F:DNA-binding transcription factor activity"/>
    <property type="evidence" value="ECO:0007669"/>
    <property type="project" value="InterPro"/>
</dbReference>
<evidence type="ECO:0000256" key="1">
    <source>
        <dbReference type="ARBA" id="ARBA00007957"/>
    </source>
</evidence>
<evidence type="ECO:0000256" key="7">
    <source>
        <dbReference type="PIRSR" id="PIRSR602481-1"/>
    </source>
</evidence>
<comment type="similarity">
    <text evidence="1">Belongs to the Fur family.</text>
</comment>
<keyword evidence="5" id="KW-0238">DNA-binding</keyword>
<keyword evidence="10" id="KW-1185">Reference proteome</keyword>
<dbReference type="GO" id="GO:0045892">
    <property type="term" value="P:negative regulation of DNA-templated transcription"/>
    <property type="evidence" value="ECO:0007669"/>
    <property type="project" value="TreeGrafter"/>
</dbReference>
<keyword evidence="6" id="KW-0804">Transcription</keyword>
<gene>
    <name evidence="9" type="ORF">G0Q06_08365</name>
</gene>
<dbReference type="PANTHER" id="PTHR33202">
    <property type="entry name" value="ZINC UPTAKE REGULATION PROTEIN"/>
    <property type="match status" value="1"/>
</dbReference>
<dbReference type="GO" id="GO:1900376">
    <property type="term" value="P:regulation of secondary metabolite biosynthetic process"/>
    <property type="evidence" value="ECO:0007669"/>
    <property type="project" value="TreeGrafter"/>
</dbReference>
<comment type="caution">
    <text evidence="9">The sequence shown here is derived from an EMBL/GenBank/DDBJ whole genome shotgun (WGS) entry which is preliminary data.</text>
</comment>
<dbReference type="RefSeq" id="WP_163964370.1">
    <property type="nucleotide sequence ID" value="NZ_JAAGNX010000002.1"/>
</dbReference>
<keyword evidence="2" id="KW-0678">Repressor</keyword>
<evidence type="ECO:0000256" key="3">
    <source>
        <dbReference type="ARBA" id="ARBA00022833"/>
    </source>
</evidence>
<dbReference type="AlphaFoldDB" id="A0A6B2M486"/>
<dbReference type="PANTHER" id="PTHR33202:SF22">
    <property type="entry name" value="HYDROGEN PEROXIDE SENSITIVE REPRESSOR"/>
    <property type="match status" value="1"/>
</dbReference>
<dbReference type="Pfam" id="PF01475">
    <property type="entry name" value="FUR"/>
    <property type="match status" value="1"/>
</dbReference>
<feature type="binding site" evidence="8">
    <location>
        <position position="75"/>
    </location>
    <ligand>
        <name>Fe cation</name>
        <dbReference type="ChEBI" id="CHEBI:24875"/>
    </ligand>
</feature>
<organism evidence="9 10">
    <name type="scientific">Oceanipulchritudo coccoides</name>
    <dbReference type="NCBI Taxonomy" id="2706888"/>
    <lineage>
        <taxon>Bacteria</taxon>
        <taxon>Pseudomonadati</taxon>
        <taxon>Verrucomicrobiota</taxon>
        <taxon>Opitutia</taxon>
        <taxon>Puniceicoccales</taxon>
        <taxon>Oceanipulchritudinaceae</taxon>
        <taxon>Oceanipulchritudo</taxon>
    </lineage>
</organism>
<dbReference type="Gene3D" id="3.30.1490.190">
    <property type="match status" value="1"/>
</dbReference>
<evidence type="ECO:0000313" key="10">
    <source>
        <dbReference type="Proteomes" id="UP000478417"/>
    </source>
</evidence>
<keyword evidence="7" id="KW-0479">Metal-binding</keyword>
<dbReference type="InterPro" id="IPR002481">
    <property type="entry name" value="FUR"/>
</dbReference>
<feature type="binding site" evidence="7">
    <location>
        <position position="81"/>
    </location>
    <ligand>
        <name>Zn(2+)</name>
        <dbReference type="ChEBI" id="CHEBI:29105"/>
    </ligand>
</feature>
<protein>
    <submittedName>
        <fullName evidence="9">Transcriptional repressor</fullName>
    </submittedName>
</protein>
<dbReference type="GO" id="GO:0000976">
    <property type="term" value="F:transcription cis-regulatory region binding"/>
    <property type="evidence" value="ECO:0007669"/>
    <property type="project" value="TreeGrafter"/>
</dbReference>
<evidence type="ECO:0000256" key="4">
    <source>
        <dbReference type="ARBA" id="ARBA00023015"/>
    </source>
</evidence>
<dbReference type="Gene3D" id="1.10.10.10">
    <property type="entry name" value="Winged helix-like DNA-binding domain superfamily/Winged helix DNA-binding domain"/>
    <property type="match status" value="1"/>
</dbReference>
<proteinExistence type="inferred from homology"/>
<dbReference type="Proteomes" id="UP000478417">
    <property type="component" value="Unassembled WGS sequence"/>
</dbReference>
<feature type="binding site" evidence="7">
    <location>
        <position position="84"/>
    </location>
    <ligand>
        <name>Zn(2+)</name>
        <dbReference type="ChEBI" id="CHEBI:29105"/>
    </ligand>
</feature>
<name>A0A6B2M486_9BACT</name>
<feature type="binding site" evidence="7">
    <location>
        <position position="121"/>
    </location>
    <ligand>
        <name>Zn(2+)</name>
        <dbReference type="ChEBI" id="CHEBI:29105"/>
    </ligand>
</feature>